<evidence type="ECO:0000313" key="3">
    <source>
        <dbReference type="EMBL" id="CEE02937.1"/>
    </source>
</evidence>
<gene>
    <name evidence="3" type="ORF">BT1A1_3152</name>
</gene>
<dbReference type="EMBL" id="CCRF01000094">
    <property type="protein sequence ID" value="CEE02937.1"/>
    <property type="molecule type" value="Genomic_DNA"/>
</dbReference>
<dbReference type="PANTHER" id="PTHR43222:SF2">
    <property type="entry name" value="NUDIX HYDROLASE 23, CHLOROPLASTIC"/>
    <property type="match status" value="1"/>
</dbReference>
<evidence type="ECO:0000259" key="2">
    <source>
        <dbReference type="PROSITE" id="PS51462"/>
    </source>
</evidence>
<organism evidence="3 4">
    <name type="scientific">Caldibacillus thermoamylovorans</name>
    <dbReference type="NCBI Taxonomy" id="35841"/>
    <lineage>
        <taxon>Bacteria</taxon>
        <taxon>Bacillati</taxon>
        <taxon>Bacillota</taxon>
        <taxon>Bacilli</taxon>
        <taxon>Bacillales</taxon>
        <taxon>Bacillaceae</taxon>
        <taxon>Caldibacillus</taxon>
    </lineage>
</organism>
<keyword evidence="4" id="KW-1185">Reference proteome</keyword>
<evidence type="ECO:0000313" key="4">
    <source>
        <dbReference type="Proteomes" id="UP000040576"/>
    </source>
</evidence>
<dbReference type="PROSITE" id="PS51462">
    <property type="entry name" value="NUDIX"/>
    <property type="match status" value="1"/>
</dbReference>
<dbReference type="CDD" id="cd18886">
    <property type="entry name" value="NUDIX_MutT_Nudt1"/>
    <property type="match status" value="1"/>
</dbReference>
<dbReference type="Gene3D" id="3.90.79.10">
    <property type="entry name" value="Nucleoside Triphosphate Pyrophosphohydrolase"/>
    <property type="match status" value="1"/>
</dbReference>
<dbReference type="AlphaFoldDB" id="A0A090IYZ1"/>
<keyword evidence="1 3" id="KW-0378">Hydrolase</keyword>
<dbReference type="SUPFAM" id="SSF55811">
    <property type="entry name" value="Nudix"/>
    <property type="match status" value="1"/>
</dbReference>
<dbReference type="PROSITE" id="PS00893">
    <property type="entry name" value="NUDIX_BOX"/>
    <property type="match status" value="1"/>
</dbReference>
<dbReference type="Proteomes" id="UP000040576">
    <property type="component" value="Unassembled WGS sequence"/>
</dbReference>
<feature type="domain" description="Nudix hydrolase" evidence="2">
    <location>
        <begin position="1"/>
        <end position="131"/>
    </location>
</feature>
<dbReference type="Pfam" id="PF00293">
    <property type="entry name" value="NUDIX"/>
    <property type="match status" value="1"/>
</dbReference>
<dbReference type="GO" id="GO:0016787">
    <property type="term" value="F:hydrolase activity"/>
    <property type="evidence" value="ECO:0007669"/>
    <property type="project" value="UniProtKB-KW"/>
</dbReference>
<dbReference type="InterPro" id="IPR015797">
    <property type="entry name" value="NUDIX_hydrolase-like_dom_sf"/>
</dbReference>
<proteinExistence type="predicted"/>
<dbReference type="InterPro" id="IPR000086">
    <property type="entry name" value="NUDIX_hydrolase_dom"/>
</dbReference>
<dbReference type="RefSeq" id="WP_034772956.1">
    <property type="nucleotide sequence ID" value="NZ_CCRF01000094.1"/>
</dbReference>
<protein>
    <submittedName>
        <fullName evidence="3">NUDIX hydrolase</fullName>
    </submittedName>
</protein>
<dbReference type="InterPro" id="IPR020084">
    <property type="entry name" value="NUDIX_hydrolase_CS"/>
</dbReference>
<dbReference type="PANTHER" id="PTHR43222">
    <property type="entry name" value="NUDIX HYDROLASE 23"/>
    <property type="match status" value="1"/>
</dbReference>
<accession>A0A090IYZ1</accession>
<reference evidence="3 4" key="1">
    <citation type="submission" date="2014-07" db="EMBL/GenBank/DDBJ databases">
        <authorList>
            <person name="Wibberg Daniel"/>
        </authorList>
    </citation>
    <scope>NUCLEOTIDE SEQUENCE [LARGE SCALE GENOMIC DNA]</scope>
</reference>
<name>A0A090IYZ1_9BACI</name>
<sequence>MLKYTIAFLKRGDEILLLNREKPYWMGCWNGVGGKLLPNETPLDCVLREIKEETGIKLETIHYKGTVTWNVGSFDGGGMYLYLADLPANFSYSTPTKTDEGILDWKKIDWILDTENQGIANLHYFFPAMLHDNQTYEHRFIYEGDLVKAFTSIPQNLEVCHSNQVPVK</sequence>
<evidence type="ECO:0000256" key="1">
    <source>
        <dbReference type="ARBA" id="ARBA00022801"/>
    </source>
</evidence>